<reference evidence="4" key="2">
    <citation type="journal article" date="2021" name="PeerJ">
        <title>Extensive microbial diversity within the chicken gut microbiome revealed by metagenomics and culture.</title>
        <authorList>
            <person name="Gilroy R."/>
            <person name="Ravi A."/>
            <person name="Getino M."/>
            <person name="Pursley I."/>
            <person name="Horton D.L."/>
            <person name="Alikhan N.F."/>
            <person name="Baker D."/>
            <person name="Gharbi K."/>
            <person name="Hall N."/>
            <person name="Watson M."/>
            <person name="Adriaenssens E.M."/>
            <person name="Foster-Nyarko E."/>
            <person name="Jarju S."/>
            <person name="Secka A."/>
            <person name="Antonio M."/>
            <person name="Oren A."/>
            <person name="Chaudhuri R.R."/>
            <person name="La Ragione R."/>
            <person name="Hildebrand F."/>
            <person name="Pallen M.J."/>
        </authorList>
    </citation>
    <scope>NUCLEOTIDE SEQUENCE</scope>
    <source>
        <strain evidence="4">CHK33-4379</strain>
    </source>
</reference>
<dbReference type="InterPro" id="IPR036013">
    <property type="entry name" value="Band_7/SPFH_dom_sf"/>
</dbReference>
<dbReference type="CDD" id="cd03401">
    <property type="entry name" value="SPFH_prohibitin"/>
    <property type="match status" value="1"/>
</dbReference>
<reference evidence="4" key="1">
    <citation type="submission" date="2020-10" db="EMBL/GenBank/DDBJ databases">
        <authorList>
            <person name="Gilroy R."/>
        </authorList>
    </citation>
    <scope>NUCLEOTIDE SEQUENCE</scope>
    <source>
        <strain evidence="4">CHK33-4379</strain>
    </source>
</reference>
<protein>
    <submittedName>
        <fullName evidence="4">Prohibitin family protein</fullName>
    </submittedName>
</protein>
<dbReference type="InterPro" id="IPR001107">
    <property type="entry name" value="Band_7"/>
</dbReference>
<dbReference type="AlphaFoldDB" id="A0A9D1GS74"/>
<dbReference type="Proteomes" id="UP000824136">
    <property type="component" value="Unassembled WGS sequence"/>
</dbReference>
<dbReference type="SMART" id="SM00244">
    <property type="entry name" value="PHB"/>
    <property type="match status" value="1"/>
</dbReference>
<dbReference type="PANTHER" id="PTHR23222">
    <property type="entry name" value="PROHIBITIN"/>
    <property type="match status" value="1"/>
</dbReference>
<dbReference type="Pfam" id="PF01145">
    <property type="entry name" value="Band_7"/>
    <property type="match status" value="1"/>
</dbReference>
<dbReference type="PRINTS" id="PR00679">
    <property type="entry name" value="PROHIBITIN"/>
</dbReference>
<evidence type="ECO:0000256" key="2">
    <source>
        <dbReference type="SAM" id="MobiDB-lite"/>
    </source>
</evidence>
<feature type="region of interest" description="Disordered" evidence="2">
    <location>
        <begin position="269"/>
        <end position="298"/>
    </location>
</feature>
<dbReference type="Gene3D" id="3.30.479.30">
    <property type="entry name" value="Band 7 domain"/>
    <property type="match status" value="1"/>
</dbReference>
<evidence type="ECO:0000256" key="1">
    <source>
        <dbReference type="SAM" id="Coils"/>
    </source>
</evidence>
<keyword evidence="1" id="KW-0175">Coiled coil</keyword>
<accession>A0A9D1GS74</accession>
<dbReference type="InterPro" id="IPR000163">
    <property type="entry name" value="Prohibitin"/>
</dbReference>
<organism evidence="4 5">
    <name type="scientific">Candidatus Faeciplasma pullistercoris</name>
    <dbReference type="NCBI Taxonomy" id="2840800"/>
    <lineage>
        <taxon>Bacteria</taxon>
        <taxon>Bacillati</taxon>
        <taxon>Bacillota</taxon>
        <taxon>Clostridia</taxon>
        <taxon>Eubacteriales</taxon>
        <taxon>Oscillospiraceae</taxon>
        <taxon>Oscillospiraceae incertae sedis</taxon>
        <taxon>Candidatus Faeciplasma</taxon>
    </lineage>
</organism>
<evidence type="ECO:0000313" key="5">
    <source>
        <dbReference type="Proteomes" id="UP000824136"/>
    </source>
</evidence>
<evidence type="ECO:0000313" key="4">
    <source>
        <dbReference type="EMBL" id="HIT58241.1"/>
    </source>
</evidence>
<dbReference type="SUPFAM" id="SSF117892">
    <property type="entry name" value="Band 7/SPFH domain"/>
    <property type="match status" value="1"/>
</dbReference>
<feature type="domain" description="Band 7" evidence="3">
    <location>
        <begin position="25"/>
        <end position="186"/>
    </location>
</feature>
<dbReference type="GO" id="GO:0016020">
    <property type="term" value="C:membrane"/>
    <property type="evidence" value="ECO:0007669"/>
    <property type="project" value="InterPro"/>
</dbReference>
<gene>
    <name evidence="4" type="ORF">IAC39_00730</name>
</gene>
<dbReference type="EMBL" id="DVLL01000004">
    <property type="protein sequence ID" value="HIT58241.1"/>
    <property type="molecule type" value="Genomic_DNA"/>
</dbReference>
<evidence type="ECO:0000259" key="3">
    <source>
        <dbReference type="SMART" id="SM00244"/>
    </source>
</evidence>
<proteinExistence type="predicted"/>
<sequence>MKKLLSKRVVLPVLGAIIVIIILANSLTIVQAGHTGVVLTLGRVEENVLQEGLHAKIPFIQSVAMIDNRITKLEVSTEAFSKDLQTVQTTIAINYRVDTSKSFSIYKNIGRDYESILVVPAVNEVLKAIAAEYTAEESVTNRSLISEGLIVGLNEKLNDIGLYVTDVNIINFDFSDAYIIAIEEKQVAQQQLLKAETEKQTKITNAEAEAEALKIRAEAEAEANRILAESITDTLVEYNKIEKWNGQLPQVTGGASSILDVSSFLESDNAGSDTTYESYVPEDNTPDTQEQANDDAAE</sequence>
<dbReference type="PANTHER" id="PTHR23222:SF0">
    <property type="entry name" value="PROHIBITIN 1"/>
    <property type="match status" value="1"/>
</dbReference>
<comment type="caution">
    <text evidence="4">The sequence shown here is derived from an EMBL/GenBank/DDBJ whole genome shotgun (WGS) entry which is preliminary data.</text>
</comment>
<feature type="coiled-coil region" evidence="1">
    <location>
        <begin position="180"/>
        <end position="225"/>
    </location>
</feature>
<name>A0A9D1GS74_9FIRM</name>